<dbReference type="Gene3D" id="2.60.120.620">
    <property type="entry name" value="q2cbj1_9rhob like domain"/>
    <property type="match status" value="1"/>
</dbReference>
<accession>S7ZB16</accession>
<keyword evidence="2" id="KW-1185">Reference proteome</keyword>
<dbReference type="HOGENOM" id="CLU_047725_0_1_1"/>
<sequence length="274" mass="30124">MFSSASVQQVQKDIKSHIAAAGNYGDGTESTSVVTALLSKSDEYATHMLHHPAFHGVINHFLTENIGPCQVTRGQQASVTIPPQIDSTVAAVVHPGGEPHNLHRDDVDRFNVQPFVPKYEMGRDTNVAMLTALDATTRANGATRVLPGSHLWDYNTLMPLPDDERLVDAILNPGDSLLLLGCTLHGAGANTTDASRAITACFVTRGRLRQMENQYLAHDLDKVRQFPLWLKRLMGFSVIAPACGWIDKKDPLRKIDPHAGEFIDIWDPSAMKFH</sequence>
<dbReference type="OrthoDB" id="445007at2759"/>
<dbReference type="InterPro" id="IPR008775">
    <property type="entry name" value="Phytyl_CoA_dOase-like"/>
</dbReference>
<reference evidence="1 2" key="1">
    <citation type="journal article" date="2013" name="PLoS ONE">
        <title>Genomic and secretomic analyses reveal unique features of the lignocellulolytic enzyme system of Penicillium decumbens.</title>
        <authorList>
            <person name="Liu G."/>
            <person name="Zhang L."/>
            <person name="Wei X."/>
            <person name="Zou G."/>
            <person name="Qin Y."/>
            <person name="Ma L."/>
            <person name="Li J."/>
            <person name="Zheng H."/>
            <person name="Wang S."/>
            <person name="Wang C."/>
            <person name="Xun L."/>
            <person name="Zhao G.-P."/>
            <person name="Zhou Z."/>
            <person name="Qu Y."/>
        </authorList>
    </citation>
    <scope>NUCLEOTIDE SEQUENCE [LARGE SCALE GENOMIC DNA]</scope>
    <source>
        <strain evidence="2">114-2 / CGMCC 5302</strain>
    </source>
</reference>
<dbReference type="AlphaFoldDB" id="S7ZB16"/>
<evidence type="ECO:0000313" key="2">
    <source>
        <dbReference type="Proteomes" id="UP000019376"/>
    </source>
</evidence>
<protein>
    <recommendedName>
        <fullName evidence="3">Phytanoyl-CoA dioxygenase</fullName>
    </recommendedName>
</protein>
<name>S7ZB16_PENO1</name>
<dbReference type="Proteomes" id="UP000019376">
    <property type="component" value="Unassembled WGS sequence"/>
</dbReference>
<dbReference type="STRING" id="933388.S7ZB16"/>
<dbReference type="SUPFAM" id="SSF51197">
    <property type="entry name" value="Clavaminate synthase-like"/>
    <property type="match status" value="1"/>
</dbReference>
<dbReference type="eggNOG" id="ENOG502RUKM">
    <property type="taxonomic scope" value="Eukaryota"/>
</dbReference>
<dbReference type="PhylomeDB" id="S7ZB16"/>
<proteinExistence type="predicted"/>
<evidence type="ECO:0008006" key="3">
    <source>
        <dbReference type="Google" id="ProtNLM"/>
    </source>
</evidence>
<dbReference type="Pfam" id="PF05721">
    <property type="entry name" value="PhyH"/>
    <property type="match status" value="1"/>
</dbReference>
<dbReference type="EMBL" id="KB644408">
    <property type="protein sequence ID" value="EPS25856.1"/>
    <property type="molecule type" value="Genomic_DNA"/>
</dbReference>
<evidence type="ECO:0000313" key="1">
    <source>
        <dbReference type="EMBL" id="EPS25856.1"/>
    </source>
</evidence>
<gene>
    <name evidence="1" type="ORF">PDE_00792</name>
</gene>
<organism evidence="1 2">
    <name type="scientific">Penicillium oxalicum (strain 114-2 / CGMCC 5302)</name>
    <name type="common">Penicillium decumbens</name>
    <dbReference type="NCBI Taxonomy" id="933388"/>
    <lineage>
        <taxon>Eukaryota</taxon>
        <taxon>Fungi</taxon>
        <taxon>Dikarya</taxon>
        <taxon>Ascomycota</taxon>
        <taxon>Pezizomycotina</taxon>
        <taxon>Eurotiomycetes</taxon>
        <taxon>Eurotiomycetidae</taxon>
        <taxon>Eurotiales</taxon>
        <taxon>Aspergillaceae</taxon>
        <taxon>Penicillium</taxon>
    </lineage>
</organism>